<dbReference type="AlphaFoldDB" id="A0A5B6VIE7"/>
<evidence type="ECO:0000313" key="1">
    <source>
        <dbReference type="EMBL" id="KAA3468833.1"/>
    </source>
</evidence>
<proteinExistence type="predicted"/>
<comment type="caution">
    <text evidence="1">The sequence shown here is derived from an EMBL/GenBank/DDBJ whole genome shotgun (WGS) entry which is preliminary data.</text>
</comment>
<protein>
    <submittedName>
        <fullName evidence="1">Uncharacterized protein</fullName>
    </submittedName>
</protein>
<dbReference type="Proteomes" id="UP000325315">
    <property type="component" value="Unassembled WGS sequence"/>
</dbReference>
<dbReference type="EMBL" id="SMMG02000006">
    <property type="protein sequence ID" value="KAA3468833.1"/>
    <property type="molecule type" value="Genomic_DNA"/>
</dbReference>
<gene>
    <name evidence="1" type="ORF">EPI10_014681</name>
</gene>
<evidence type="ECO:0000313" key="2">
    <source>
        <dbReference type="Proteomes" id="UP000325315"/>
    </source>
</evidence>
<accession>A0A5B6VIE7</accession>
<organism evidence="1 2">
    <name type="scientific">Gossypium australe</name>
    <dbReference type="NCBI Taxonomy" id="47621"/>
    <lineage>
        <taxon>Eukaryota</taxon>
        <taxon>Viridiplantae</taxon>
        <taxon>Streptophyta</taxon>
        <taxon>Embryophyta</taxon>
        <taxon>Tracheophyta</taxon>
        <taxon>Spermatophyta</taxon>
        <taxon>Magnoliopsida</taxon>
        <taxon>eudicotyledons</taxon>
        <taxon>Gunneridae</taxon>
        <taxon>Pentapetalae</taxon>
        <taxon>rosids</taxon>
        <taxon>malvids</taxon>
        <taxon>Malvales</taxon>
        <taxon>Malvaceae</taxon>
        <taxon>Malvoideae</taxon>
        <taxon>Gossypium</taxon>
    </lineage>
</organism>
<name>A0A5B6VIE7_9ROSI</name>
<sequence length="91" mass="10900">MEGLIALLAPPLFHAWEFWKSGRSFELLDNRRRRWRFEISSTEMHSCGSFMGARVRNKETNHVGCDYYNWKRNHVTPDFETKFIFKSSNIN</sequence>
<reference evidence="1" key="1">
    <citation type="submission" date="2019-08" db="EMBL/GenBank/DDBJ databases">
        <authorList>
            <person name="Liu F."/>
        </authorList>
    </citation>
    <scope>NUCLEOTIDE SEQUENCE [LARGE SCALE GENOMIC DNA]</scope>
    <source>
        <strain evidence="1">PA1801</strain>
        <tissue evidence="1">Leaf</tissue>
    </source>
</reference>
<keyword evidence="2" id="KW-1185">Reference proteome</keyword>